<gene>
    <name evidence="1" type="ORF">AXF17_00290</name>
</gene>
<dbReference type="InterPro" id="IPR050275">
    <property type="entry name" value="PGM_Phosphatase"/>
</dbReference>
<dbReference type="PANTHER" id="PTHR48100">
    <property type="entry name" value="BROAD-SPECIFICITY PHOSPHATASE YOR283W-RELATED"/>
    <property type="match status" value="1"/>
</dbReference>
<dbReference type="InterPro" id="IPR029033">
    <property type="entry name" value="His_PPase_superfam"/>
</dbReference>
<dbReference type="SUPFAM" id="SSF53254">
    <property type="entry name" value="Phosphoglycerate mutase-like"/>
    <property type="match status" value="1"/>
</dbReference>
<protein>
    <recommendedName>
        <fullName evidence="3">Phosphoglycerate mutase</fullName>
    </recommendedName>
</protein>
<dbReference type="RefSeq" id="WP_094233283.1">
    <property type="nucleotide sequence ID" value="NZ_CP016199.1"/>
</dbReference>
<dbReference type="GO" id="GO:0016791">
    <property type="term" value="F:phosphatase activity"/>
    <property type="evidence" value="ECO:0007669"/>
    <property type="project" value="TreeGrafter"/>
</dbReference>
<dbReference type="EMBL" id="CP016199">
    <property type="protein sequence ID" value="ASS37068.1"/>
    <property type="molecule type" value="Genomic_DNA"/>
</dbReference>
<reference evidence="2" key="1">
    <citation type="submission" date="2016-05" db="EMBL/GenBank/DDBJ databases">
        <authorList>
            <person name="Holder M.E."/>
            <person name="Ajami N.J."/>
            <person name="Petrosino J.F."/>
        </authorList>
    </citation>
    <scope>NUCLEOTIDE SEQUENCE [LARGE SCALE GENOMIC DNA]</scope>
    <source>
        <strain evidence="2">ATCC 700696</strain>
    </source>
</reference>
<proteinExistence type="predicted"/>
<keyword evidence="2" id="KW-1185">Reference proteome</keyword>
<dbReference type="OrthoDB" id="7925971at2"/>
<evidence type="ECO:0008006" key="3">
    <source>
        <dbReference type="Google" id="ProtNLM"/>
    </source>
</evidence>
<dbReference type="CDD" id="cd07067">
    <property type="entry name" value="HP_PGM_like"/>
    <property type="match status" value="1"/>
</dbReference>
<name>A0A223AQ32_9FIRM</name>
<organism evidence="1 2">
    <name type="scientific">Mogibacterium pumilum</name>
    <dbReference type="NCBI Taxonomy" id="86332"/>
    <lineage>
        <taxon>Bacteria</taxon>
        <taxon>Bacillati</taxon>
        <taxon>Bacillota</taxon>
        <taxon>Clostridia</taxon>
        <taxon>Peptostreptococcales</taxon>
        <taxon>Anaerovoracaceae</taxon>
        <taxon>Mogibacterium</taxon>
    </lineage>
</organism>
<dbReference type="Gene3D" id="3.40.50.1240">
    <property type="entry name" value="Phosphoglycerate mutase-like"/>
    <property type="match status" value="1"/>
</dbReference>
<dbReference type="InterPro" id="IPR013078">
    <property type="entry name" value="His_Pase_superF_clade-1"/>
</dbReference>
<dbReference type="Pfam" id="PF00300">
    <property type="entry name" value="His_Phos_1"/>
    <property type="match status" value="1"/>
</dbReference>
<accession>A0A223AQ32</accession>
<dbReference type="SMART" id="SM00855">
    <property type="entry name" value="PGAM"/>
    <property type="match status" value="1"/>
</dbReference>
<evidence type="ECO:0000313" key="1">
    <source>
        <dbReference type="EMBL" id="ASS37068.1"/>
    </source>
</evidence>
<sequence length="196" mass="22184">MGNTLYLIRHGDTEGTLKDMFYGSTDLPLVEQGVQQIKALRDKGAYPKPDGAKLYTSGMLRTEQTFKLIFGNRDHEIIHDLREVGVGIFEMKTMEEVLQHDEARAWLEGKKDFMDFPDGETNDGFIERVARGLDVLKGDIQHSDVVGVLHGAVIFTCMEMMFPAVKEKAWHWTPSPASGYAITFTDKKPIEYREIG</sequence>
<evidence type="ECO:0000313" key="2">
    <source>
        <dbReference type="Proteomes" id="UP000214689"/>
    </source>
</evidence>
<dbReference type="Proteomes" id="UP000214689">
    <property type="component" value="Chromosome"/>
</dbReference>
<dbReference type="AlphaFoldDB" id="A0A223AQ32"/>